<keyword evidence="7" id="KW-0788">Thiol protease</keyword>
<dbReference type="OrthoDB" id="952271at2759"/>
<dbReference type="CDD" id="cd02674">
    <property type="entry name" value="Peptidase_C19R"/>
    <property type="match status" value="1"/>
</dbReference>
<name>A0A218YWM7_9HELO</name>
<keyword evidence="4" id="KW-0645">Protease</keyword>
<evidence type="ECO:0000256" key="3">
    <source>
        <dbReference type="ARBA" id="ARBA00012759"/>
    </source>
</evidence>
<dbReference type="InterPro" id="IPR001394">
    <property type="entry name" value="Peptidase_C19_UCH"/>
</dbReference>
<keyword evidence="5" id="KW-0833">Ubl conjugation pathway</keyword>
<feature type="compositionally biased region" description="Polar residues" evidence="8">
    <location>
        <begin position="107"/>
        <end position="123"/>
    </location>
</feature>
<feature type="domain" description="USP" evidence="9">
    <location>
        <begin position="592"/>
        <end position="1407"/>
    </location>
</feature>
<evidence type="ECO:0000259" key="10">
    <source>
        <dbReference type="PROSITE" id="PS51283"/>
    </source>
</evidence>
<evidence type="ECO:0000256" key="5">
    <source>
        <dbReference type="ARBA" id="ARBA00022786"/>
    </source>
</evidence>
<protein>
    <recommendedName>
        <fullName evidence="3">ubiquitinyl hydrolase 1</fullName>
        <ecNumber evidence="3">3.4.19.12</ecNumber>
    </recommendedName>
</protein>
<comment type="catalytic activity">
    <reaction evidence="1">
        <text>Thiol-dependent hydrolysis of ester, thioester, amide, peptide and isopeptide bonds formed by the C-terminal Gly of ubiquitin (a 76-residue protein attached to proteins as an intracellular targeting signal).</text>
        <dbReference type="EC" id="3.4.19.12"/>
    </reaction>
</comment>
<dbReference type="PROSITE" id="PS51283">
    <property type="entry name" value="DUSP"/>
    <property type="match status" value="1"/>
</dbReference>
<feature type="region of interest" description="Disordered" evidence="8">
    <location>
        <begin position="1541"/>
        <end position="1577"/>
    </location>
</feature>
<dbReference type="InterPro" id="IPR035927">
    <property type="entry name" value="DUSP-like_sf"/>
</dbReference>
<feature type="compositionally biased region" description="Basic and acidic residues" evidence="8">
    <location>
        <begin position="267"/>
        <end position="279"/>
    </location>
</feature>
<dbReference type="InterPro" id="IPR038765">
    <property type="entry name" value="Papain-like_cys_pep_sf"/>
</dbReference>
<evidence type="ECO:0000259" key="9">
    <source>
        <dbReference type="PROSITE" id="PS50235"/>
    </source>
</evidence>
<dbReference type="InterPro" id="IPR018200">
    <property type="entry name" value="USP_CS"/>
</dbReference>
<dbReference type="GO" id="GO:0006508">
    <property type="term" value="P:proteolysis"/>
    <property type="evidence" value="ECO:0007669"/>
    <property type="project" value="UniProtKB-KW"/>
</dbReference>
<dbReference type="Pfam" id="PF06337">
    <property type="entry name" value="DUSP"/>
    <property type="match status" value="1"/>
</dbReference>
<dbReference type="Gene3D" id="3.90.70.10">
    <property type="entry name" value="Cysteine proteinases"/>
    <property type="match status" value="2"/>
</dbReference>
<dbReference type="Gene3D" id="3.30.2230.10">
    <property type="entry name" value="DUSP-like"/>
    <property type="match status" value="1"/>
</dbReference>
<feature type="compositionally biased region" description="Low complexity" evidence="8">
    <location>
        <begin position="443"/>
        <end position="459"/>
    </location>
</feature>
<evidence type="ECO:0000256" key="7">
    <source>
        <dbReference type="ARBA" id="ARBA00022807"/>
    </source>
</evidence>
<feature type="region of interest" description="Disordered" evidence="8">
    <location>
        <begin position="544"/>
        <end position="590"/>
    </location>
</feature>
<dbReference type="FunCoup" id="A0A218YWM7">
    <property type="interactions" value="811"/>
</dbReference>
<dbReference type="STRING" id="503106.A0A218YWM7"/>
<dbReference type="SUPFAM" id="SSF54001">
    <property type="entry name" value="Cysteine proteinases"/>
    <property type="match status" value="1"/>
</dbReference>
<dbReference type="Pfam" id="PF00443">
    <property type="entry name" value="UCH"/>
    <property type="match status" value="1"/>
</dbReference>
<feature type="compositionally biased region" description="Basic residues" evidence="8">
    <location>
        <begin position="1157"/>
        <end position="1177"/>
    </location>
</feature>
<evidence type="ECO:0000256" key="2">
    <source>
        <dbReference type="ARBA" id="ARBA00009085"/>
    </source>
</evidence>
<dbReference type="PROSITE" id="PS00972">
    <property type="entry name" value="USP_1"/>
    <property type="match status" value="1"/>
</dbReference>
<dbReference type="GO" id="GO:0016579">
    <property type="term" value="P:protein deubiquitination"/>
    <property type="evidence" value="ECO:0007669"/>
    <property type="project" value="InterPro"/>
</dbReference>
<dbReference type="InParanoid" id="A0A218YWM7"/>
<feature type="compositionally biased region" description="Low complexity" evidence="8">
    <location>
        <begin position="1454"/>
        <end position="1465"/>
    </location>
</feature>
<evidence type="ECO:0000313" key="11">
    <source>
        <dbReference type="EMBL" id="OWO99031.1"/>
    </source>
</evidence>
<feature type="region of interest" description="Disordered" evidence="8">
    <location>
        <begin position="1441"/>
        <end position="1493"/>
    </location>
</feature>
<dbReference type="InterPro" id="IPR050185">
    <property type="entry name" value="Ub_carboxyl-term_hydrolase"/>
</dbReference>
<feature type="compositionally biased region" description="Polar residues" evidence="8">
    <location>
        <begin position="22"/>
        <end position="34"/>
    </location>
</feature>
<dbReference type="EC" id="3.4.19.12" evidence="3"/>
<feature type="compositionally biased region" description="Low complexity" evidence="8">
    <location>
        <begin position="553"/>
        <end position="570"/>
    </location>
</feature>
<evidence type="ECO:0000256" key="4">
    <source>
        <dbReference type="ARBA" id="ARBA00022670"/>
    </source>
</evidence>
<comment type="caution">
    <text evidence="11">The sequence shown here is derived from an EMBL/GenBank/DDBJ whole genome shotgun (WGS) entry which is preliminary data.</text>
</comment>
<dbReference type="EMBL" id="MZNU01000371">
    <property type="protein sequence ID" value="OWO99031.1"/>
    <property type="molecule type" value="Genomic_DNA"/>
</dbReference>
<dbReference type="PANTHER" id="PTHR21646:SF24">
    <property type="entry name" value="UBIQUITIN CARBOXYL-TERMINAL HYDROLASE"/>
    <property type="match status" value="1"/>
</dbReference>
<dbReference type="SUPFAM" id="SSF143791">
    <property type="entry name" value="DUSP-like"/>
    <property type="match status" value="1"/>
</dbReference>
<keyword evidence="12" id="KW-1185">Reference proteome</keyword>
<feature type="domain" description="DUSP" evidence="10">
    <location>
        <begin position="227"/>
        <end position="346"/>
    </location>
</feature>
<feature type="region of interest" description="Disordered" evidence="8">
    <location>
        <begin position="435"/>
        <end position="470"/>
    </location>
</feature>
<organism evidence="11 12">
    <name type="scientific">Diplocarpon coronariae</name>
    <dbReference type="NCBI Taxonomy" id="2795749"/>
    <lineage>
        <taxon>Eukaryota</taxon>
        <taxon>Fungi</taxon>
        <taxon>Dikarya</taxon>
        <taxon>Ascomycota</taxon>
        <taxon>Pezizomycotina</taxon>
        <taxon>Leotiomycetes</taxon>
        <taxon>Helotiales</taxon>
        <taxon>Drepanopezizaceae</taxon>
        <taxon>Diplocarpon</taxon>
    </lineage>
</organism>
<feature type="region of interest" description="Disordered" evidence="8">
    <location>
        <begin position="1077"/>
        <end position="1199"/>
    </location>
</feature>
<proteinExistence type="inferred from homology"/>
<feature type="compositionally biased region" description="Polar residues" evidence="8">
    <location>
        <begin position="70"/>
        <end position="83"/>
    </location>
</feature>
<keyword evidence="6" id="KW-0378">Hydrolase</keyword>
<evidence type="ECO:0000256" key="8">
    <source>
        <dbReference type="SAM" id="MobiDB-lite"/>
    </source>
</evidence>
<comment type="similarity">
    <text evidence="2">Belongs to the peptidase C19 family.</text>
</comment>
<dbReference type="PROSITE" id="PS00973">
    <property type="entry name" value="USP_2"/>
    <property type="match status" value="1"/>
</dbReference>
<feature type="compositionally biased region" description="Acidic residues" evidence="8">
    <location>
        <begin position="1559"/>
        <end position="1569"/>
    </location>
</feature>
<dbReference type="PROSITE" id="PS50235">
    <property type="entry name" value="USP_3"/>
    <property type="match status" value="1"/>
</dbReference>
<evidence type="ECO:0000256" key="1">
    <source>
        <dbReference type="ARBA" id="ARBA00000707"/>
    </source>
</evidence>
<feature type="region of interest" description="Disordered" evidence="8">
    <location>
        <begin position="869"/>
        <end position="899"/>
    </location>
</feature>
<reference evidence="11 12" key="1">
    <citation type="submission" date="2017-04" db="EMBL/GenBank/DDBJ databases">
        <title>Draft genome sequence of Marssonina coronaria NL1: causal agent of apple blotch.</title>
        <authorList>
            <person name="Cheng Q."/>
        </authorList>
    </citation>
    <scope>NUCLEOTIDE SEQUENCE [LARGE SCALE GENOMIC DNA]</scope>
    <source>
        <strain evidence="11 12">NL1</strain>
    </source>
</reference>
<feature type="region of interest" description="Disordered" evidence="8">
    <location>
        <begin position="267"/>
        <end position="289"/>
    </location>
</feature>
<dbReference type="InterPro" id="IPR028889">
    <property type="entry name" value="USP"/>
</dbReference>
<dbReference type="GO" id="GO:0004843">
    <property type="term" value="F:cysteine-type deubiquitinase activity"/>
    <property type="evidence" value="ECO:0007669"/>
    <property type="project" value="UniProtKB-EC"/>
</dbReference>
<sequence>MAPQLHRQLVDKTSSTKKRKLSPQTSQSQGSENNPDFPLNSVEGTDSANDLPRFDIPPTDAGLPPHIPSHLQNSTSLGTVDCTSSAASSPSAAYASLSLEGERAADTSGSDRTSLAPNDSRAQSPIKHFSHRPMMGGASDLSQRSSSPLKRRASDLGADGSSSQKDDVDMIPVSPPDPADASEGPLASSHTREKSVDMLANGFEADGVAEVAEEQEQVSPRKSTEIPPIDSQITTITSFVTAAQEKQLEDGQTAYLVSNRWLKRVTDRGSEARRKSKDEPEGEIGPIDNSDIVQQVLKDSDGNTFVQLKPGMGFDNFTLFDDAAWELVLAWYGIMPGSSPITRTAHNTSPKDAVPNVQYELNPPVFTVHRLYGEGTGISISQKLKAENPDAPVYVLSTSTTYRDFLERIKRKAGVDVLKKVRIWRVPRLRQTGNPVVDVSNTASPPASRPGSPADGAAATSVSPGPRAPQDSWSKLFLDVPAFVRLDRSRREVLEVPDVSVNVKYNGSMNLAMAGLAADQTIVLDEHINGDNFVSNYVPKSVKGSSGGLARTSNSSYIGSNSQSNSGRNSPAPSGPMTRGRTHKSGKTAGTVGLTNLGNTCYMNSALQCVRSVEELTKYFLIGRATEELNYDNPLGNNGEVAIAYGRLLDEIYKEPVPSSVAPRNFKNTIGKFAPSFSGYGQQDSQEFLGFLLDGLQEDLSRVKKKPYIEKPDSTDEMVNDPKAIRELASKVWDITKQRDDSVIADLFTGMYKSTLVCPKCDKVSITFDPFNNLTLQLPIENAWGHQVYYFPLNDKPVMITVDIDKNASIGAMKDFISKRVGVPAERLFACEEFKCKFYKIFKDSQVASEEINQSDHIAVYELEAKPTNWPPPRKARKQKNKLSYGSNNDSGEDEVPGWDDPVAERMLVPVFHRRPANNNSSRYNNKAWDLVSAPHFIMLTPVEARSDDMVRRKILEKVATFTTSSELLEDEEATTSVSDSVDTDMVLTTGSDAESSGGSKVVANSIDGEDEIVDVTMKDPAEAATLAGRFNSRRPKFVNPNYQLNPSLQNMFEIGYFGSSKEMISSGWDTVNEQKSYPRISSRNPTKEDCVPINGYKAVGSREGSESAGDNEVKGTPVGASQINGESEESEEDAPRKPKVLPVRSAGLKPAVRVGQNKRRNRAPKTYSRKGKHQAQKFRQDSHSSDDEDAADDGPLVRPGEGLVVDWHNNAWEAMFTGDGPDDQFRGMPTWLTVPTIHDPELEALKASRAQRKKNGISLDDCLNEFGKEEILSEADTWYCPRCKKHQRASKKFELWKTPDILIMHLKRFSSSQYRRDKLDVLVDFPIENLDLSSRVIETEDGKQEIYDLFAVDDHWGGLGGGHYTAFAKNFFDKEWYEYNDQSVSKLKDVSRVVSSSAYLLFYRRRSDDPLGGPEFKQIIHEYENPSQGQASDDEIIESGEGKGLVGNSSPRGSSSALTGAGAARHQLNHGSRGEETTTINQSDLDGPPEYLAPKLGLRRSIEDDEGVELGYDAKEKWNFDNLPGDKDFDAASDIVENNSSASAGSIERRKADFADTPAEDSNGEEYVDASPVPDLDEIGQASHIALQQDLFETSYGPKLGYSASAEAERFEVEEPVTEIHISDNDESKVDYH</sequence>
<accession>A0A218YWM7</accession>
<dbReference type="InterPro" id="IPR006615">
    <property type="entry name" value="Pept_C19_DUSP"/>
</dbReference>
<evidence type="ECO:0000313" key="12">
    <source>
        <dbReference type="Proteomes" id="UP000242519"/>
    </source>
</evidence>
<dbReference type="Proteomes" id="UP000242519">
    <property type="component" value="Unassembled WGS sequence"/>
</dbReference>
<dbReference type="PANTHER" id="PTHR21646">
    <property type="entry name" value="UBIQUITIN CARBOXYL-TERMINAL HYDROLASE"/>
    <property type="match status" value="1"/>
</dbReference>
<gene>
    <name evidence="11" type="ORF">B2J93_6608</name>
</gene>
<feature type="region of interest" description="Disordered" evidence="8">
    <location>
        <begin position="1"/>
        <end position="191"/>
    </location>
</feature>
<evidence type="ECO:0000256" key="6">
    <source>
        <dbReference type="ARBA" id="ARBA00022801"/>
    </source>
</evidence>
<feature type="compositionally biased region" description="Low complexity" evidence="8">
    <location>
        <begin position="84"/>
        <end position="98"/>
    </location>
</feature>